<name>A0ABU8XBE8_9BURK</name>
<evidence type="ECO:0000256" key="1">
    <source>
        <dbReference type="SAM" id="MobiDB-lite"/>
    </source>
</evidence>
<feature type="compositionally biased region" description="Low complexity" evidence="1">
    <location>
        <begin position="43"/>
        <end position="53"/>
    </location>
</feature>
<sequence length="163" mass="17225">MKNLQKSITVALLLAALGGQVLAQYGGMGGGGMGGGRRGHGGDSTTGTSRTGDAPPGPQARASQVNDKLYDLRSRMQLTPEQGKLWDAMSDQLWDMTVHSGTARAPADDDTPSALLVVQRHTADAQDRATRMQKLGETIGKLYAALTPEQQRMADQSLPALIP</sequence>
<keyword evidence="4" id="KW-1185">Reference proteome</keyword>
<evidence type="ECO:0000256" key="2">
    <source>
        <dbReference type="SAM" id="SignalP"/>
    </source>
</evidence>
<evidence type="ECO:0000313" key="4">
    <source>
        <dbReference type="Proteomes" id="UP001367030"/>
    </source>
</evidence>
<evidence type="ECO:0000313" key="3">
    <source>
        <dbReference type="EMBL" id="MEJ8855982.1"/>
    </source>
</evidence>
<feature type="signal peptide" evidence="2">
    <location>
        <begin position="1"/>
        <end position="23"/>
    </location>
</feature>
<comment type="caution">
    <text evidence="3">The sequence shown here is derived from an EMBL/GenBank/DDBJ whole genome shotgun (WGS) entry which is preliminary data.</text>
</comment>
<dbReference type="InterPro" id="IPR012899">
    <property type="entry name" value="LTXXQ"/>
</dbReference>
<dbReference type="Pfam" id="PF07813">
    <property type="entry name" value="LTXXQ"/>
    <property type="match status" value="1"/>
</dbReference>
<accession>A0ABU8XBE8</accession>
<organism evidence="3 4">
    <name type="scientific">Variovorax robiniae</name>
    <dbReference type="NCBI Taxonomy" id="1836199"/>
    <lineage>
        <taxon>Bacteria</taxon>
        <taxon>Pseudomonadati</taxon>
        <taxon>Pseudomonadota</taxon>
        <taxon>Betaproteobacteria</taxon>
        <taxon>Burkholderiales</taxon>
        <taxon>Comamonadaceae</taxon>
        <taxon>Variovorax</taxon>
    </lineage>
</organism>
<keyword evidence="2" id="KW-0732">Signal</keyword>
<feature type="chain" id="PRO_5047338939" evidence="2">
    <location>
        <begin position="24"/>
        <end position="163"/>
    </location>
</feature>
<feature type="region of interest" description="Disordered" evidence="1">
    <location>
        <begin position="33"/>
        <end position="65"/>
    </location>
</feature>
<dbReference type="RefSeq" id="WP_340336066.1">
    <property type="nucleotide sequence ID" value="NZ_JBBKZS010000006.1"/>
</dbReference>
<dbReference type="Proteomes" id="UP001367030">
    <property type="component" value="Unassembled WGS sequence"/>
</dbReference>
<dbReference type="EMBL" id="JBBKZS010000006">
    <property type="protein sequence ID" value="MEJ8855982.1"/>
    <property type="molecule type" value="Genomic_DNA"/>
</dbReference>
<gene>
    <name evidence="3" type="ORF">WKW79_15490</name>
</gene>
<reference evidence="3 4" key="1">
    <citation type="submission" date="2024-03" db="EMBL/GenBank/DDBJ databases">
        <title>Novel species of the genus Variovorax.</title>
        <authorList>
            <person name="Liu Q."/>
            <person name="Xin Y.-H."/>
        </authorList>
    </citation>
    <scope>NUCLEOTIDE SEQUENCE [LARGE SCALE GENOMIC DNA]</scope>
    <source>
        <strain evidence="3 4">KACC 18901</strain>
    </source>
</reference>
<protein>
    <submittedName>
        <fullName evidence="3">Spy/CpxP family protein refolding chaperone</fullName>
    </submittedName>
</protein>
<proteinExistence type="predicted"/>